<evidence type="ECO:0000256" key="1">
    <source>
        <dbReference type="ARBA" id="ARBA00004651"/>
    </source>
</evidence>
<evidence type="ECO:0000256" key="8">
    <source>
        <dbReference type="SAM" id="Phobius"/>
    </source>
</evidence>
<keyword evidence="6 8" id="KW-1133">Transmembrane helix</keyword>
<dbReference type="PANTHER" id="PTHR36838">
    <property type="entry name" value="AUXIN EFFLUX CARRIER FAMILY PROTEIN"/>
    <property type="match status" value="1"/>
</dbReference>
<feature type="transmembrane region" description="Helical" evidence="8">
    <location>
        <begin position="251"/>
        <end position="271"/>
    </location>
</feature>
<feature type="transmembrane region" description="Helical" evidence="8">
    <location>
        <begin position="278"/>
        <end position="300"/>
    </location>
</feature>
<evidence type="ECO:0000256" key="6">
    <source>
        <dbReference type="ARBA" id="ARBA00022989"/>
    </source>
</evidence>
<dbReference type="PANTHER" id="PTHR36838:SF3">
    <property type="entry name" value="TRANSPORTER AUXIN EFFLUX CARRIER EC FAMILY"/>
    <property type="match status" value="1"/>
</dbReference>
<dbReference type="GO" id="GO:0055085">
    <property type="term" value="P:transmembrane transport"/>
    <property type="evidence" value="ECO:0007669"/>
    <property type="project" value="InterPro"/>
</dbReference>
<comment type="subcellular location">
    <subcellularLocation>
        <location evidence="1">Cell membrane</location>
        <topology evidence="1">Multi-pass membrane protein</topology>
    </subcellularLocation>
</comment>
<feature type="transmembrane region" description="Helical" evidence="8">
    <location>
        <begin position="157"/>
        <end position="178"/>
    </location>
</feature>
<evidence type="ECO:0000256" key="2">
    <source>
        <dbReference type="ARBA" id="ARBA00010145"/>
    </source>
</evidence>
<comment type="similarity">
    <text evidence="2">Belongs to the auxin efflux carrier (TC 2.A.69) family.</text>
</comment>
<dbReference type="InterPro" id="IPR038770">
    <property type="entry name" value="Na+/solute_symporter_sf"/>
</dbReference>
<organism evidence="9">
    <name type="scientific">Thiolapillus brandeum</name>
    <dbReference type="NCBI Taxonomy" id="1076588"/>
    <lineage>
        <taxon>Bacteria</taxon>
        <taxon>Pseudomonadati</taxon>
        <taxon>Pseudomonadota</taxon>
        <taxon>Gammaproteobacteria</taxon>
        <taxon>Chromatiales</taxon>
        <taxon>Sedimenticolaceae</taxon>
        <taxon>Thiolapillus</taxon>
    </lineage>
</organism>
<feature type="transmembrane region" description="Helical" evidence="8">
    <location>
        <begin position="190"/>
        <end position="210"/>
    </location>
</feature>
<feature type="transmembrane region" description="Helical" evidence="8">
    <location>
        <begin position="6"/>
        <end position="22"/>
    </location>
</feature>
<dbReference type="Pfam" id="PF03547">
    <property type="entry name" value="Mem_trans"/>
    <property type="match status" value="1"/>
</dbReference>
<protein>
    <submittedName>
        <fullName evidence="9">AEC family transporter</fullName>
    </submittedName>
</protein>
<proteinExistence type="inferred from homology"/>
<reference evidence="9" key="1">
    <citation type="journal article" date="2020" name="mSystems">
        <title>Genome- and Community-Level Interaction Insights into Carbon Utilization and Element Cycling Functions of Hydrothermarchaeota in Hydrothermal Sediment.</title>
        <authorList>
            <person name="Zhou Z."/>
            <person name="Liu Y."/>
            <person name="Xu W."/>
            <person name="Pan J."/>
            <person name="Luo Z.H."/>
            <person name="Li M."/>
        </authorList>
    </citation>
    <scope>NUCLEOTIDE SEQUENCE [LARGE SCALE GENOMIC DNA]</scope>
    <source>
        <strain evidence="9">HyVt-26</strain>
    </source>
</reference>
<feature type="transmembrane region" description="Helical" evidence="8">
    <location>
        <begin position="59"/>
        <end position="83"/>
    </location>
</feature>
<feature type="transmembrane region" description="Helical" evidence="8">
    <location>
        <begin position="34"/>
        <end position="53"/>
    </location>
</feature>
<name>A0A831K4A4_9GAMM</name>
<dbReference type="Gene3D" id="1.20.1530.20">
    <property type="match status" value="1"/>
</dbReference>
<evidence type="ECO:0000256" key="7">
    <source>
        <dbReference type="ARBA" id="ARBA00023136"/>
    </source>
</evidence>
<dbReference type="InterPro" id="IPR004776">
    <property type="entry name" value="Mem_transp_PIN-like"/>
</dbReference>
<dbReference type="Proteomes" id="UP000885822">
    <property type="component" value="Unassembled WGS sequence"/>
</dbReference>
<feature type="transmembrane region" description="Helical" evidence="8">
    <location>
        <begin position="95"/>
        <end position="113"/>
    </location>
</feature>
<dbReference type="GO" id="GO:0005886">
    <property type="term" value="C:plasma membrane"/>
    <property type="evidence" value="ECO:0007669"/>
    <property type="project" value="UniProtKB-SubCell"/>
</dbReference>
<evidence type="ECO:0000256" key="5">
    <source>
        <dbReference type="ARBA" id="ARBA00022692"/>
    </source>
</evidence>
<gene>
    <name evidence="9" type="ORF">ENG92_05245</name>
</gene>
<keyword evidence="3" id="KW-0813">Transport</keyword>
<dbReference type="EMBL" id="DRCV01000230">
    <property type="protein sequence ID" value="HDK38402.1"/>
    <property type="molecule type" value="Genomic_DNA"/>
</dbReference>
<evidence type="ECO:0000256" key="4">
    <source>
        <dbReference type="ARBA" id="ARBA00022475"/>
    </source>
</evidence>
<sequence length="304" mass="32789">MQSIILQMAALILCGVAWRILKPGDLDADNTRKVLTSVVYYLLLPALVLKVLWAAPLGITSFMISVLAAAGVLTAIAISSLACRSCRHTGTVTGAVVLAASFPNATYMGLPVLESILGETGINIAIQYDLFACTPLLLTIGILLARHYGQDRHQGSMLTALLQVPPLWAAIAAVGLNISNTTMSAWLDQWLSMLAAGVVPLMLFSLGLSLRWDTWNPKQLPALLPVILLQLFVTPLMVWGLASFFNLEHQILTGIVLEAAMPTMVLGIVLCDQYKLDTGLYAVAVTLTTALSIFTLPLWFSWIS</sequence>
<dbReference type="AlphaFoldDB" id="A0A831K4A4"/>
<feature type="transmembrane region" description="Helical" evidence="8">
    <location>
        <begin position="222"/>
        <end position="245"/>
    </location>
</feature>
<evidence type="ECO:0000313" key="9">
    <source>
        <dbReference type="EMBL" id="HDK38402.1"/>
    </source>
</evidence>
<feature type="transmembrane region" description="Helical" evidence="8">
    <location>
        <begin position="125"/>
        <end position="145"/>
    </location>
</feature>
<keyword evidence="7 8" id="KW-0472">Membrane</keyword>
<keyword evidence="4" id="KW-1003">Cell membrane</keyword>
<comment type="caution">
    <text evidence="9">The sequence shown here is derived from an EMBL/GenBank/DDBJ whole genome shotgun (WGS) entry which is preliminary data.</text>
</comment>
<accession>A0A831K4A4</accession>
<keyword evidence="5 8" id="KW-0812">Transmembrane</keyword>
<evidence type="ECO:0000256" key="3">
    <source>
        <dbReference type="ARBA" id="ARBA00022448"/>
    </source>
</evidence>